<evidence type="ECO:0000313" key="2">
    <source>
        <dbReference type="Proteomes" id="UP001151760"/>
    </source>
</evidence>
<gene>
    <name evidence="1" type="ORF">Tco_0978156</name>
</gene>
<name>A0ABQ5EMA1_9ASTR</name>
<accession>A0ABQ5EMA1</accession>
<dbReference type="Proteomes" id="UP001151760">
    <property type="component" value="Unassembled WGS sequence"/>
</dbReference>
<keyword evidence="2" id="KW-1185">Reference proteome</keyword>
<dbReference type="EMBL" id="BQNB010016454">
    <property type="protein sequence ID" value="GJT51999.1"/>
    <property type="molecule type" value="Genomic_DNA"/>
</dbReference>
<reference evidence="1" key="2">
    <citation type="submission" date="2022-01" db="EMBL/GenBank/DDBJ databases">
        <authorList>
            <person name="Yamashiro T."/>
            <person name="Shiraishi A."/>
            <person name="Satake H."/>
            <person name="Nakayama K."/>
        </authorList>
    </citation>
    <scope>NUCLEOTIDE SEQUENCE</scope>
</reference>
<sequence length="135" mass="15204">MPPHLHRKFRMRVAIATGCRGYYKPGTRAWQLLLDLMEDGECTWTIVVCSENQKVKYAASSVGGGILFQVIEMERLKNGILEITDSRSYHAAYTDRFHELDKMGLTHLVEPEVQHVIKRAGILTGEAIACGNLVM</sequence>
<evidence type="ECO:0000313" key="1">
    <source>
        <dbReference type="EMBL" id="GJT51999.1"/>
    </source>
</evidence>
<protein>
    <submittedName>
        <fullName evidence="1">Uncharacterized protein</fullName>
    </submittedName>
</protein>
<proteinExistence type="predicted"/>
<comment type="caution">
    <text evidence="1">The sequence shown here is derived from an EMBL/GenBank/DDBJ whole genome shotgun (WGS) entry which is preliminary data.</text>
</comment>
<reference evidence="1" key="1">
    <citation type="journal article" date="2022" name="Int. J. Mol. Sci.">
        <title>Draft Genome of Tanacetum Coccineum: Genomic Comparison of Closely Related Tanacetum-Family Plants.</title>
        <authorList>
            <person name="Yamashiro T."/>
            <person name="Shiraishi A."/>
            <person name="Nakayama K."/>
            <person name="Satake H."/>
        </authorList>
    </citation>
    <scope>NUCLEOTIDE SEQUENCE</scope>
</reference>
<organism evidence="1 2">
    <name type="scientific">Tanacetum coccineum</name>
    <dbReference type="NCBI Taxonomy" id="301880"/>
    <lineage>
        <taxon>Eukaryota</taxon>
        <taxon>Viridiplantae</taxon>
        <taxon>Streptophyta</taxon>
        <taxon>Embryophyta</taxon>
        <taxon>Tracheophyta</taxon>
        <taxon>Spermatophyta</taxon>
        <taxon>Magnoliopsida</taxon>
        <taxon>eudicotyledons</taxon>
        <taxon>Gunneridae</taxon>
        <taxon>Pentapetalae</taxon>
        <taxon>asterids</taxon>
        <taxon>campanulids</taxon>
        <taxon>Asterales</taxon>
        <taxon>Asteraceae</taxon>
        <taxon>Asteroideae</taxon>
        <taxon>Anthemideae</taxon>
        <taxon>Anthemidinae</taxon>
        <taxon>Tanacetum</taxon>
    </lineage>
</organism>